<proteinExistence type="predicted"/>
<evidence type="ECO:0008006" key="4">
    <source>
        <dbReference type="Google" id="ProtNLM"/>
    </source>
</evidence>
<evidence type="ECO:0000313" key="3">
    <source>
        <dbReference type="Proteomes" id="UP000766486"/>
    </source>
</evidence>
<comment type="caution">
    <text evidence="2">The sequence shown here is derived from an EMBL/GenBank/DDBJ whole genome shotgun (WGS) entry which is preliminary data.</text>
</comment>
<protein>
    <recommendedName>
        <fullName evidence="4">Ribosome biogenesis protein SLX9</fullName>
    </recommendedName>
</protein>
<keyword evidence="3" id="KW-1185">Reference proteome</keyword>
<reference evidence="2 3" key="1">
    <citation type="submission" date="2019-06" db="EMBL/GenBank/DDBJ databases">
        <authorList>
            <person name="Broberg M."/>
        </authorList>
    </citation>
    <scope>NUCLEOTIDE SEQUENCE [LARGE SCALE GENOMIC DNA]</scope>
</reference>
<evidence type="ECO:0000313" key="2">
    <source>
        <dbReference type="EMBL" id="VUC28894.1"/>
    </source>
</evidence>
<gene>
    <name evidence="2" type="ORF">CLO192961_LOCUS248193</name>
</gene>
<keyword evidence="1" id="KW-0732">Signal</keyword>
<name>A0ABY6UCM1_BIOOC</name>
<dbReference type="Proteomes" id="UP000766486">
    <property type="component" value="Unassembled WGS sequence"/>
</dbReference>
<accession>A0ABY6UCM1</accession>
<dbReference type="EMBL" id="CABFNS010000795">
    <property type="protein sequence ID" value="VUC28894.1"/>
    <property type="molecule type" value="Genomic_DNA"/>
</dbReference>
<organism evidence="2 3">
    <name type="scientific">Bionectria ochroleuca</name>
    <name type="common">Gliocladium roseum</name>
    <dbReference type="NCBI Taxonomy" id="29856"/>
    <lineage>
        <taxon>Eukaryota</taxon>
        <taxon>Fungi</taxon>
        <taxon>Dikarya</taxon>
        <taxon>Ascomycota</taxon>
        <taxon>Pezizomycotina</taxon>
        <taxon>Sordariomycetes</taxon>
        <taxon>Hypocreomycetidae</taxon>
        <taxon>Hypocreales</taxon>
        <taxon>Bionectriaceae</taxon>
        <taxon>Clonostachys</taxon>
    </lineage>
</organism>
<feature type="chain" id="PRO_5045543783" description="Ribosome biogenesis protein SLX9" evidence="1">
    <location>
        <begin position="24"/>
        <end position="282"/>
    </location>
</feature>
<feature type="signal peptide" evidence="1">
    <location>
        <begin position="1"/>
        <end position="23"/>
    </location>
</feature>
<sequence length="282" mass="29626">MVAITPAIVASLSILGMVQSGIALSGTEADSLAVVRGISDTLSEEVYHNKRGTGKLPKPVAKAGQAAVKVASKLPGQKHLKAAAGAAENKLVKTAVAATKAKNSIKNKLGKRDLEELEVYFNTRATGKLPKPVAKAGQAAAKVASKLPGQKHLKAAAGAAENKLVKTAVAATKAKNSIKNKLSKRELEELEVYFNTRATGKLPKPVQKAGQAAIKVASKLPGQKHLKAAAGAAENKLVKTAVAATKAKNSIKNKLGRSSVMRAFHEDYDVEVRDFDDEISWE</sequence>
<evidence type="ECO:0000256" key="1">
    <source>
        <dbReference type="SAM" id="SignalP"/>
    </source>
</evidence>